<evidence type="ECO:0000313" key="2">
    <source>
        <dbReference type="Proteomes" id="UP001152795"/>
    </source>
</evidence>
<sequence length="187" mass="21184">DSPKKTDFCGVCDGDNSTCTDCQGYVRPGLVNNKTCGFYHPWSEWNACFKRSDDEITTRNRTCSEKGECSHLGESVQYKKCMCTNCDDDGDDDDDDDDHHHDDDHEDDNDDDRKTVTFYLSYVGLPLLAMLFVMVTLVSCCYCICKKKKSSNTVKPLATTYVNSAFETPLDSKPRATRNFVMDTCHK</sequence>
<reference evidence="1" key="1">
    <citation type="submission" date="2020-04" db="EMBL/GenBank/DDBJ databases">
        <authorList>
            <person name="Alioto T."/>
            <person name="Alioto T."/>
            <person name="Gomez Garrido J."/>
        </authorList>
    </citation>
    <scope>NUCLEOTIDE SEQUENCE</scope>
    <source>
        <strain evidence="1">A484AB</strain>
    </source>
</reference>
<gene>
    <name evidence="1" type="ORF">PACLA_8A018360</name>
</gene>
<dbReference type="AlphaFoldDB" id="A0A6S7IYH6"/>
<protein>
    <submittedName>
        <fullName evidence="1">Uncharacterized protein</fullName>
    </submittedName>
</protein>
<evidence type="ECO:0000313" key="1">
    <source>
        <dbReference type="EMBL" id="CAB4024545.1"/>
    </source>
</evidence>
<organism evidence="1 2">
    <name type="scientific">Paramuricea clavata</name>
    <name type="common">Red gorgonian</name>
    <name type="synonym">Violescent sea-whip</name>
    <dbReference type="NCBI Taxonomy" id="317549"/>
    <lineage>
        <taxon>Eukaryota</taxon>
        <taxon>Metazoa</taxon>
        <taxon>Cnidaria</taxon>
        <taxon>Anthozoa</taxon>
        <taxon>Octocorallia</taxon>
        <taxon>Malacalcyonacea</taxon>
        <taxon>Plexauridae</taxon>
        <taxon>Paramuricea</taxon>
    </lineage>
</organism>
<accession>A0A6S7IYH6</accession>
<keyword evidence="2" id="KW-1185">Reference proteome</keyword>
<dbReference type="InterPro" id="IPR000884">
    <property type="entry name" value="TSP1_rpt"/>
</dbReference>
<dbReference type="PROSITE" id="PS50092">
    <property type="entry name" value="TSP1"/>
    <property type="match status" value="1"/>
</dbReference>
<dbReference type="Proteomes" id="UP001152795">
    <property type="component" value="Unassembled WGS sequence"/>
</dbReference>
<proteinExistence type="predicted"/>
<dbReference type="EMBL" id="CACRXK020013091">
    <property type="protein sequence ID" value="CAB4024545.1"/>
    <property type="molecule type" value="Genomic_DNA"/>
</dbReference>
<comment type="caution">
    <text evidence="1">The sequence shown here is derived from an EMBL/GenBank/DDBJ whole genome shotgun (WGS) entry which is preliminary data.</text>
</comment>
<name>A0A6S7IYH6_PARCT</name>
<feature type="non-terminal residue" evidence="1">
    <location>
        <position position="187"/>
    </location>
</feature>